<gene>
    <name evidence="8" type="ORF">CVS29_01850</name>
</gene>
<dbReference type="NCBIfam" id="TIGR03025">
    <property type="entry name" value="EPS_sugtrans"/>
    <property type="match status" value="1"/>
</dbReference>
<accession>A0A2V3DVD8</accession>
<evidence type="ECO:0000259" key="7">
    <source>
        <dbReference type="Pfam" id="PF02397"/>
    </source>
</evidence>
<evidence type="ECO:0000256" key="6">
    <source>
        <dbReference type="ARBA" id="ARBA00023136"/>
    </source>
</evidence>
<keyword evidence="5" id="KW-1133">Transmembrane helix</keyword>
<dbReference type="InterPro" id="IPR017475">
    <property type="entry name" value="EPS_sugar_tfrase"/>
</dbReference>
<dbReference type="Pfam" id="PF13727">
    <property type="entry name" value="CoA_binding_3"/>
    <property type="match status" value="1"/>
</dbReference>
<dbReference type="AlphaFoldDB" id="A0A2V3DVD8"/>
<evidence type="ECO:0000256" key="5">
    <source>
        <dbReference type="ARBA" id="ARBA00022989"/>
    </source>
</evidence>
<name>A0A2V3DVD8_9MICC</name>
<evidence type="ECO:0000313" key="8">
    <source>
        <dbReference type="EMBL" id="PXA69336.1"/>
    </source>
</evidence>
<dbReference type="Pfam" id="PF02397">
    <property type="entry name" value="Bac_transf"/>
    <property type="match status" value="1"/>
</dbReference>
<protein>
    <submittedName>
        <fullName evidence="8">Polyprenyl glycosylphosphotransferase</fullName>
    </submittedName>
</protein>
<dbReference type="PANTHER" id="PTHR30576:SF10">
    <property type="entry name" value="SLL5057 PROTEIN"/>
    <property type="match status" value="1"/>
</dbReference>
<dbReference type="GO" id="GO:0016020">
    <property type="term" value="C:membrane"/>
    <property type="evidence" value="ECO:0007669"/>
    <property type="project" value="UniProtKB-SubCell"/>
</dbReference>
<evidence type="ECO:0000313" key="9">
    <source>
        <dbReference type="Proteomes" id="UP000246303"/>
    </source>
</evidence>
<dbReference type="GO" id="GO:0016780">
    <property type="term" value="F:phosphotransferase activity, for other substituted phosphate groups"/>
    <property type="evidence" value="ECO:0007669"/>
    <property type="project" value="TreeGrafter"/>
</dbReference>
<comment type="subcellular location">
    <subcellularLocation>
        <location evidence="1">Membrane</location>
        <topology evidence="1">Multi-pass membrane protein</topology>
    </subcellularLocation>
</comment>
<dbReference type="OrthoDB" id="9808602at2"/>
<dbReference type="RefSeq" id="WP_110104623.1">
    <property type="nucleotide sequence ID" value="NZ_JACBZZ010000001.1"/>
</dbReference>
<comment type="similarity">
    <text evidence="2">Belongs to the bacterial sugar transferase family.</text>
</comment>
<evidence type="ECO:0000256" key="2">
    <source>
        <dbReference type="ARBA" id="ARBA00006464"/>
    </source>
</evidence>
<keyword evidence="6" id="KW-0472">Membrane</keyword>
<dbReference type="EMBL" id="QHLZ01000001">
    <property type="protein sequence ID" value="PXA69336.1"/>
    <property type="molecule type" value="Genomic_DNA"/>
</dbReference>
<evidence type="ECO:0000256" key="1">
    <source>
        <dbReference type="ARBA" id="ARBA00004141"/>
    </source>
</evidence>
<sequence>MSILKNHSLFSSAGTAPAPGRRQRLKSARSRHSVWDAVVRPAATDNPVMGVNWSTTYARNIRLTDFLVTCLVVTVAFLGRFTLDQPTQLHGEPKQYILLSLLLLVLWNADLEMFRTRERQIFGSGATEYKRIIHSTLRAFGFLAILLVVVKLEVVRGFFATALPLGIFLLLMSRLLWRRWLARQRAGGSYFSNAVIMGGTEDAGYVISQLRANPGTGYKVAGVALTSLAVGRELNRPWYRVPVFSSEAKIEKILAVTGADTVIVAGNLPGGPGAIQQLGWDLGELKTELVLASSLTNVAGPRVHFRPVEGLPLMHVELPQYSGGKHVYKRAMDVGLSAMALLVLSPLLLILALIVRLDSSGPALFHQERVGRDGRTFKMLKFRSMVMDAEKLLADLANKNEGAGLLFKMACDPRITRCGRWMRKYSLDELPQFWNVLVGNMSLVGPRPPLPTEVAKYQAPVGRRLLIKPGITGLWQVSGRSELPWDEAVRLDLYYVENWSLTGDFIILWRTAKAVYSPAGAS</sequence>
<feature type="domain" description="Bacterial sugar transferase" evidence="7">
    <location>
        <begin position="329"/>
        <end position="516"/>
    </location>
</feature>
<comment type="caution">
    <text evidence="8">The sequence shown here is derived from an EMBL/GenBank/DDBJ whole genome shotgun (WGS) entry which is preliminary data.</text>
</comment>
<keyword evidence="9" id="KW-1185">Reference proteome</keyword>
<evidence type="ECO:0000256" key="3">
    <source>
        <dbReference type="ARBA" id="ARBA00022679"/>
    </source>
</evidence>
<dbReference type="Proteomes" id="UP000246303">
    <property type="component" value="Unassembled WGS sequence"/>
</dbReference>
<reference evidence="8 9" key="1">
    <citation type="submission" date="2018-05" db="EMBL/GenBank/DDBJ databases">
        <title>Genetic diversity of glacier-inhabiting Cryobacterium bacteria in China and description of Cryobacterium mengkeensis sp. nov. and Arthrobacter glacialis sp. nov.</title>
        <authorList>
            <person name="Liu Q."/>
            <person name="Xin Y.-H."/>
        </authorList>
    </citation>
    <scope>NUCLEOTIDE SEQUENCE [LARGE SCALE GENOMIC DNA]</scope>
    <source>
        <strain evidence="8 9">GP3</strain>
    </source>
</reference>
<evidence type="ECO:0000256" key="4">
    <source>
        <dbReference type="ARBA" id="ARBA00022692"/>
    </source>
</evidence>
<keyword evidence="4" id="KW-0812">Transmembrane</keyword>
<organism evidence="8 9">
    <name type="scientific">Arthrobacter psychrochitiniphilus</name>
    <dbReference type="NCBI Taxonomy" id="291045"/>
    <lineage>
        <taxon>Bacteria</taxon>
        <taxon>Bacillati</taxon>
        <taxon>Actinomycetota</taxon>
        <taxon>Actinomycetes</taxon>
        <taxon>Micrococcales</taxon>
        <taxon>Micrococcaceae</taxon>
        <taxon>Arthrobacter</taxon>
    </lineage>
</organism>
<proteinExistence type="inferred from homology"/>
<dbReference type="InterPro" id="IPR003362">
    <property type="entry name" value="Bact_transf"/>
</dbReference>
<dbReference type="PANTHER" id="PTHR30576">
    <property type="entry name" value="COLANIC BIOSYNTHESIS UDP-GLUCOSE LIPID CARRIER TRANSFERASE"/>
    <property type="match status" value="1"/>
</dbReference>
<keyword evidence="3 8" id="KW-0808">Transferase</keyword>